<dbReference type="EC" id="6.1.1.16" evidence="1"/>
<keyword evidence="2" id="KW-1185">Reference proteome</keyword>
<organism evidence="1 2">
    <name type="scientific">Coemansia linderi</name>
    <dbReference type="NCBI Taxonomy" id="2663919"/>
    <lineage>
        <taxon>Eukaryota</taxon>
        <taxon>Fungi</taxon>
        <taxon>Fungi incertae sedis</taxon>
        <taxon>Zoopagomycota</taxon>
        <taxon>Kickxellomycotina</taxon>
        <taxon>Kickxellomycetes</taxon>
        <taxon>Kickxellales</taxon>
        <taxon>Kickxellaceae</taxon>
        <taxon>Coemansia</taxon>
    </lineage>
</organism>
<keyword evidence="1" id="KW-0436">Ligase</keyword>
<evidence type="ECO:0000313" key="1">
    <source>
        <dbReference type="EMBL" id="KAJ2790230.1"/>
    </source>
</evidence>
<dbReference type="Proteomes" id="UP001140066">
    <property type="component" value="Unassembled WGS sequence"/>
</dbReference>
<feature type="non-terminal residue" evidence="1">
    <location>
        <position position="1106"/>
    </location>
</feature>
<gene>
    <name evidence="1" type="primary">CYR1_1</name>
    <name evidence="1" type="ORF">GGI18_001929</name>
</gene>
<name>A0ACC1KID7_9FUNG</name>
<comment type="caution">
    <text evidence="1">The sequence shown here is derived from an EMBL/GenBank/DDBJ whole genome shotgun (WGS) entry which is preliminary data.</text>
</comment>
<dbReference type="EMBL" id="JANBUK010000378">
    <property type="protein sequence ID" value="KAJ2790230.1"/>
    <property type="molecule type" value="Genomic_DNA"/>
</dbReference>
<evidence type="ECO:0000313" key="2">
    <source>
        <dbReference type="Proteomes" id="UP001140066"/>
    </source>
</evidence>
<accession>A0ACC1KID7</accession>
<reference evidence="1" key="1">
    <citation type="submission" date="2022-07" db="EMBL/GenBank/DDBJ databases">
        <title>Phylogenomic reconstructions and comparative analyses of Kickxellomycotina fungi.</title>
        <authorList>
            <person name="Reynolds N.K."/>
            <person name="Stajich J.E."/>
            <person name="Barry K."/>
            <person name="Grigoriev I.V."/>
            <person name="Crous P."/>
            <person name="Smith M.E."/>
        </authorList>
    </citation>
    <scope>NUCLEOTIDE SEQUENCE</scope>
    <source>
        <strain evidence="1">BCRC 34191</strain>
    </source>
</reference>
<proteinExistence type="predicted"/>
<protein>
    <submittedName>
        <fullName evidence="1">Cysteinyl-tRNA synthetase</fullName>
        <ecNumber evidence="1">6.1.1.16</ecNumber>
    </submittedName>
</protein>
<sequence length="1106" mass="121907">MKVSLLSVVSLVIAGACAAPQAEVNSAPRVGHTAASPPKRCKPLARKRNLIMMVSDGFGIASETMARDYVQQMEGKPYEWVSALDELLVGTSRTKSTDSLVTDSAAGATVFSCGKKSYNGAIGVTPDEKPCGTVLEAAKLKGYTTALISTSRITHATPASFAAHVVHRDMEGLIAQQLIGNNTIGNKVDLIFGGGLCQFWPNTTKGSCRTDTLDAWALAKENGYSTFETRAAFDALTPQTKLPTVGLFTPSHMSYEIDRNPSLEPSLAEMTVKALEILSENTKHTSQGFFIMIEGARIDHAGHDNDPATHLRDIVQYWETVAAVRRFVDKNGDTAMVGTSDHETGGLALGTEGEYLWYPQHLKPVKKSAEVICRELSKIPVNERDGFVRNTVIPSYLGVSNVTDADVASVLSAAAATGSTKCKLAVGLIVSRLAHISWSTDGHSAVDVGLYAYGRGTEKLRGNYDNTQVGEFLRDYMQVDLAPVTRRLSNQLTEQPGFKWAPDLVPFVPREGNYVSWYACGPTVYDAAHIGHARNYVTFDTIRRIMEDYFNYDVNLVMNVTDIDDKIIVRARHKHLVSEYKSQIASLDAKTLQDVETAFHDFVGTKLGETITNDAGWKLYVDKVGDGKNPEMVAADEKFTTKFEAAQAAFEAIVSARLSMAEGSASKEAAEALVVASEDVLAPWLDARLATTVKDHRIFRDLAAHWEKDFFEDMDSMQVRRPNIITRVSEFVPEIIAFVQRIIDNGYAYECEGSVFFDVDAFDGKNGHFYAKLKPTAKGNQALLAEGEGVLSQTKFNRRNKYDFALWKKSKAGEPEWPSPWGVGRPGWHIECSVMASEILGEHIDLHTGGIDLNFPHHDNEVAQSEACFDNHQWVNYFMHVGHLLIEGMKMSKSLKNFITIKDALKLYSVRQLRLLFVLTPWNESLDFKMQAMPDIIKIESSFDNFFANASALLRDYREHQYESDGKRRFLAPEMELLDALKETKSLVHAALMDSFNTPAAMRALRSIVSRTNVYLQRGRANIDPQILEMVALYVTKIVRALGLGNDSSLSAIGWGASPGSTATDGELPADRESVLRPVASVLSDFRDAVRELALSGGDKRALLGL</sequence>